<comment type="caution">
    <text evidence="1">The sequence shown here is derived from an EMBL/GenBank/DDBJ whole genome shotgun (WGS) entry which is preliminary data.</text>
</comment>
<dbReference type="Proteomes" id="UP001054945">
    <property type="component" value="Unassembled WGS sequence"/>
</dbReference>
<evidence type="ECO:0000313" key="1">
    <source>
        <dbReference type="EMBL" id="GIZ01476.1"/>
    </source>
</evidence>
<gene>
    <name evidence="1" type="ORF">CEXT_756281</name>
</gene>
<accession>A0AAV4Y666</accession>
<keyword evidence="2" id="KW-1185">Reference proteome</keyword>
<proteinExistence type="predicted"/>
<dbReference type="AlphaFoldDB" id="A0AAV4Y666"/>
<sequence length="109" mass="12932">MRLNNDDAIFFESPFTEKLPNPVRYNILQLAKKKGLRLLISNRYGCCNFSRHPRNENRLFHFRKIPGPIAMSMFRWSRTKGITPRIGKLSNWEKSIAPTFWVHRQTIVD</sequence>
<evidence type="ECO:0000313" key="2">
    <source>
        <dbReference type="Proteomes" id="UP001054945"/>
    </source>
</evidence>
<protein>
    <submittedName>
        <fullName evidence="1">Uncharacterized protein</fullName>
    </submittedName>
</protein>
<name>A0AAV4Y666_CAEEX</name>
<organism evidence="1 2">
    <name type="scientific">Caerostris extrusa</name>
    <name type="common">Bark spider</name>
    <name type="synonym">Caerostris bankana</name>
    <dbReference type="NCBI Taxonomy" id="172846"/>
    <lineage>
        <taxon>Eukaryota</taxon>
        <taxon>Metazoa</taxon>
        <taxon>Ecdysozoa</taxon>
        <taxon>Arthropoda</taxon>
        <taxon>Chelicerata</taxon>
        <taxon>Arachnida</taxon>
        <taxon>Araneae</taxon>
        <taxon>Araneomorphae</taxon>
        <taxon>Entelegynae</taxon>
        <taxon>Araneoidea</taxon>
        <taxon>Araneidae</taxon>
        <taxon>Caerostris</taxon>
    </lineage>
</organism>
<reference evidence="1 2" key="1">
    <citation type="submission" date="2021-06" db="EMBL/GenBank/DDBJ databases">
        <title>Caerostris extrusa draft genome.</title>
        <authorList>
            <person name="Kono N."/>
            <person name="Arakawa K."/>
        </authorList>
    </citation>
    <scope>NUCLEOTIDE SEQUENCE [LARGE SCALE GENOMIC DNA]</scope>
</reference>
<dbReference type="EMBL" id="BPLR01001309">
    <property type="protein sequence ID" value="GIZ01476.1"/>
    <property type="molecule type" value="Genomic_DNA"/>
</dbReference>